<dbReference type="Proteomes" id="UP000244930">
    <property type="component" value="Chromosome"/>
</dbReference>
<dbReference type="AlphaFoldDB" id="A0A2U8GM91"/>
<evidence type="ECO:0000313" key="2">
    <source>
        <dbReference type="Proteomes" id="UP000244930"/>
    </source>
</evidence>
<accession>A0A2U8GM91</accession>
<reference evidence="1 2" key="1">
    <citation type="submission" date="2017-06" db="EMBL/GenBank/DDBJ databases">
        <title>Azoarcus.</title>
        <authorList>
            <person name="Woo J.-H."/>
            <person name="Kim H.-S."/>
        </authorList>
    </citation>
    <scope>NUCLEOTIDE SEQUENCE [LARGE SCALE GENOMIC DNA]</scope>
    <source>
        <strain evidence="1 2">TSPY31</strain>
    </source>
</reference>
<name>A0A2U8GM91_9RHOO</name>
<keyword evidence="2" id="KW-1185">Reference proteome</keyword>
<gene>
    <name evidence="1" type="ORF">CEW83_05720</name>
</gene>
<sequence>MRRLYFSVFLAAVLATTLAVVWKPAPIETQLLRVQLNRQLPEYANALSIEPLELQALFLDYASDPLLAGKARLAMLRYPQMTRQVLEHYGAEPLFQQSLKDYGDQAIPPIYYYLTHELASVTVRRRAEDLATSAEQTWRNFWGEADEADVPETGAPRDDATTAMTPERRGWYAVGFILEEGHDFLGQFVVKADGDVHQVQTERVLEALNSFFAGGVRGLESKYRRSEPVGLGDVGWAGVDLAIGISALKVLRMGRTARAGAGAHASGLTERSAALGSSLLRGSAIGLRVAKYGAPFALGYIVLRHPSVLNALFREVAEALGAPVPLIQTLGWTLALLPLLLLAQLLLRPLAALLSVSSTSLRWIESVIRGRSRSAIR</sequence>
<dbReference type="EMBL" id="CP022187">
    <property type="protein sequence ID" value="AWI74777.1"/>
    <property type="molecule type" value="Genomic_DNA"/>
</dbReference>
<proteinExistence type="predicted"/>
<organism evidence="1 2">
    <name type="scientific">Parazoarcus communis</name>
    <dbReference type="NCBI Taxonomy" id="41977"/>
    <lineage>
        <taxon>Bacteria</taxon>
        <taxon>Pseudomonadati</taxon>
        <taxon>Pseudomonadota</taxon>
        <taxon>Betaproteobacteria</taxon>
        <taxon>Rhodocyclales</taxon>
        <taxon>Zoogloeaceae</taxon>
        <taxon>Parazoarcus</taxon>
    </lineage>
</organism>
<dbReference type="RefSeq" id="WP_108948485.1">
    <property type="nucleotide sequence ID" value="NZ_CP022187.1"/>
</dbReference>
<protein>
    <submittedName>
        <fullName evidence="1">Uncharacterized protein</fullName>
    </submittedName>
</protein>
<evidence type="ECO:0000313" key="1">
    <source>
        <dbReference type="EMBL" id="AWI74777.1"/>
    </source>
</evidence>
<dbReference type="KEGG" id="acom:CEW83_05720"/>